<feature type="region of interest" description="Disordered" evidence="3">
    <location>
        <begin position="83"/>
        <end position="114"/>
    </location>
</feature>
<organism evidence="4 5">
    <name type="scientific">Tetrabaena socialis</name>
    <dbReference type="NCBI Taxonomy" id="47790"/>
    <lineage>
        <taxon>Eukaryota</taxon>
        <taxon>Viridiplantae</taxon>
        <taxon>Chlorophyta</taxon>
        <taxon>core chlorophytes</taxon>
        <taxon>Chlorophyceae</taxon>
        <taxon>CS clade</taxon>
        <taxon>Chlamydomonadales</taxon>
        <taxon>Tetrabaenaceae</taxon>
        <taxon>Tetrabaena</taxon>
    </lineage>
</organism>
<dbReference type="Proteomes" id="UP000236333">
    <property type="component" value="Unassembled WGS sequence"/>
</dbReference>
<dbReference type="GO" id="GO:0005654">
    <property type="term" value="C:nucleoplasm"/>
    <property type="evidence" value="ECO:0007669"/>
    <property type="project" value="TreeGrafter"/>
</dbReference>
<comment type="caution">
    <text evidence="4">The sequence shown here is derived from an EMBL/GenBank/DDBJ whole genome shotgun (WGS) entry which is preliminary data.</text>
</comment>
<dbReference type="GO" id="GO:0034080">
    <property type="term" value="P:CENP-A containing chromatin assembly"/>
    <property type="evidence" value="ECO:0007669"/>
    <property type="project" value="TreeGrafter"/>
</dbReference>
<keyword evidence="5" id="KW-1185">Reference proteome</keyword>
<keyword evidence="2" id="KW-0802">TPR repeat</keyword>
<name>A0A2J8ACH4_9CHLO</name>
<feature type="compositionally biased region" description="Low complexity" evidence="3">
    <location>
        <begin position="441"/>
        <end position="457"/>
    </location>
</feature>
<dbReference type="PANTHER" id="PTHR15081:SF1">
    <property type="entry name" value="NUCLEAR AUTOANTIGENIC SPERM PROTEIN"/>
    <property type="match status" value="1"/>
</dbReference>
<dbReference type="AlphaFoldDB" id="A0A2J8ACH4"/>
<gene>
    <name evidence="4" type="ORF">TSOC_003044</name>
</gene>
<evidence type="ECO:0000256" key="3">
    <source>
        <dbReference type="SAM" id="MobiDB-lite"/>
    </source>
</evidence>
<dbReference type="GO" id="GO:0042393">
    <property type="term" value="F:histone binding"/>
    <property type="evidence" value="ECO:0007669"/>
    <property type="project" value="TreeGrafter"/>
</dbReference>
<dbReference type="InterPro" id="IPR011990">
    <property type="entry name" value="TPR-like_helical_dom_sf"/>
</dbReference>
<feature type="compositionally biased region" description="Low complexity" evidence="3">
    <location>
        <begin position="404"/>
        <end position="417"/>
    </location>
</feature>
<feature type="region of interest" description="Disordered" evidence="3">
    <location>
        <begin position="126"/>
        <end position="168"/>
    </location>
</feature>
<feature type="compositionally biased region" description="Low complexity" evidence="3">
    <location>
        <begin position="90"/>
        <end position="108"/>
    </location>
</feature>
<evidence type="ECO:0000256" key="1">
    <source>
        <dbReference type="ARBA" id="ARBA00022737"/>
    </source>
</evidence>
<keyword evidence="1" id="KW-0677">Repeat</keyword>
<evidence type="ECO:0000313" key="5">
    <source>
        <dbReference type="Proteomes" id="UP000236333"/>
    </source>
</evidence>
<feature type="compositionally biased region" description="Basic and acidic residues" evidence="3">
    <location>
        <begin position="146"/>
        <end position="159"/>
    </location>
</feature>
<reference evidence="4 5" key="1">
    <citation type="journal article" date="2017" name="Mol. Biol. Evol.">
        <title>The 4-celled Tetrabaena socialis nuclear genome reveals the essential components for genetic control of cell number at the origin of multicellularity in the volvocine lineage.</title>
        <authorList>
            <person name="Featherston J."/>
            <person name="Arakaki Y."/>
            <person name="Hanschen E.R."/>
            <person name="Ferris P.J."/>
            <person name="Michod R.E."/>
            <person name="Olson B.J.S.C."/>
            <person name="Nozaki H."/>
            <person name="Durand P.M."/>
        </authorList>
    </citation>
    <scope>NUCLEOTIDE SEQUENCE [LARGE SCALE GENOMIC DNA]</scope>
    <source>
        <strain evidence="4 5">NIES-571</strain>
    </source>
</reference>
<sequence>MANEATLGAAQREPAQDLADLLQRGKDEIDDDPDKAVELLSEAVRAFEKHYGSDSLECAGPYLYYGIALYEVARNATDALGGTKSEATKPAAAPAAGDAGPSSDGAAARPQPTGVEGDFRAAVADDEAGGANSDDNDADADEKEEGGDGDKESEDKEGGEGSPTNDDMKLAWEMLELARLRYNQHQPEQHASKLAEVHKTLGDILAEQEGFEQAAAAYRQSLAQLEAMQPRSTRRIAEVQYKLSLMLTFMDEPKEALKQTLITMAALEAAVAEIEGKLSALPADGSGGEAAEEEGAALQATADDLRAVMDELRHNCQGLRETIGADDEFVGGLKGKLAAFYLQAGAGADAAGPSAGGAGSVSAETNSFGAAPKPASALQPVSLGVVGRGTKRITLQPAVAAAAGAEQRQPAAGQAPAKRTLADLMGGAPGGAVGHVTGADGPSTAAAEGETEAQQPTKKARAEGAD</sequence>
<evidence type="ECO:0000256" key="2">
    <source>
        <dbReference type="ARBA" id="ARBA00022803"/>
    </source>
</evidence>
<dbReference type="GO" id="GO:0006335">
    <property type="term" value="P:DNA replication-dependent chromatin assembly"/>
    <property type="evidence" value="ECO:0007669"/>
    <property type="project" value="TreeGrafter"/>
</dbReference>
<dbReference type="OrthoDB" id="5587616at2759"/>
<dbReference type="Gene3D" id="1.25.40.10">
    <property type="entry name" value="Tetratricopeptide repeat domain"/>
    <property type="match status" value="1"/>
</dbReference>
<feature type="compositionally biased region" description="Acidic residues" evidence="3">
    <location>
        <begin position="126"/>
        <end position="145"/>
    </location>
</feature>
<evidence type="ECO:0000313" key="4">
    <source>
        <dbReference type="EMBL" id="PNH10225.1"/>
    </source>
</evidence>
<dbReference type="SUPFAM" id="SSF48452">
    <property type="entry name" value="TPR-like"/>
    <property type="match status" value="1"/>
</dbReference>
<dbReference type="InterPro" id="IPR051730">
    <property type="entry name" value="NASP-like"/>
</dbReference>
<dbReference type="PANTHER" id="PTHR15081">
    <property type="entry name" value="NUCLEAR AUTOANTIGENIC SPERM PROTEIN NASP -RELATED"/>
    <property type="match status" value="1"/>
</dbReference>
<accession>A0A2J8ACH4</accession>
<protein>
    <submittedName>
        <fullName evidence="4">NASP-related protein sim3</fullName>
    </submittedName>
</protein>
<dbReference type="EMBL" id="PGGS01000062">
    <property type="protein sequence ID" value="PNH10225.1"/>
    <property type="molecule type" value="Genomic_DNA"/>
</dbReference>
<proteinExistence type="predicted"/>
<feature type="region of interest" description="Disordered" evidence="3">
    <location>
        <begin position="404"/>
        <end position="466"/>
    </location>
</feature>